<reference evidence="1 2" key="1">
    <citation type="submission" date="2016-11" db="EMBL/GenBank/DDBJ databases">
        <authorList>
            <person name="Jaros S."/>
            <person name="Januszkiewicz K."/>
            <person name="Wedrychowicz H."/>
        </authorList>
    </citation>
    <scope>NUCLEOTIDE SEQUENCE [LARGE SCALE GENOMIC DNA]</scope>
    <source>
        <strain evidence="1 2">DSM 19436</strain>
    </source>
</reference>
<name>A0A1M5LB79_9HYPH</name>
<organism evidence="1 2">
    <name type="scientific">Kaistia soli DSM 19436</name>
    <dbReference type="NCBI Taxonomy" id="1122133"/>
    <lineage>
        <taxon>Bacteria</taxon>
        <taxon>Pseudomonadati</taxon>
        <taxon>Pseudomonadota</taxon>
        <taxon>Alphaproteobacteria</taxon>
        <taxon>Hyphomicrobiales</taxon>
        <taxon>Kaistiaceae</taxon>
        <taxon>Kaistia</taxon>
    </lineage>
</organism>
<evidence type="ECO:0000313" key="2">
    <source>
        <dbReference type="Proteomes" id="UP000184485"/>
    </source>
</evidence>
<protein>
    <submittedName>
        <fullName evidence="1">Uncharacterized protein</fullName>
    </submittedName>
</protein>
<sequence>MPGPFVIPNRYTQYTRIGKAASRLNNRGIGRRRFAVAEFSKLRAHEMRALNPWAGGLWRRALMKAFEQERSSLPTIAITLYSEQWSFALEGASRPPVLEDMLVAMESDVSAALEGLSYLLLVDVAIHRTSRGRQQTLCYHLHGVAWGTKAEIKARLKGWGSGFMGAPGHKLVDIFDLKGWIDYSAKDTRCRYVTNPVRAPLGRETHHHHRERLWGPQLGTLLGVYGDLRKPQLALAGGIGAKILKSARAVATQRAREIDPDCQIEF</sequence>
<keyword evidence="2" id="KW-1185">Reference proteome</keyword>
<dbReference type="AlphaFoldDB" id="A0A1M5LB79"/>
<gene>
    <name evidence="1" type="ORF">SAMN02745157_4550</name>
</gene>
<proteinExistence type="predicted"/>
<evidence type="ECO:0000313" key="1">
    <source>
        <dbReference type="EMBL" id="SHG62364.1"/>
    </source>
</evidence>
<dbReference type="EMBL" id="FQUP01000006">
    <property type="protein sequence ID" value="SHG62364.1"/>
    <property type="molecule type" value="Genomic_DNA"/>
</dbReference>
<accession>A0A1M5LB79</accession>
<dbReference type="Proteomes" id="UP000184485">
    <property type="component" value="Unassembled WGS sequence"/>
</dbReference>